<dbReference type="EMBL" id="JARKHS020021987">
    <property type="protein sequence ID" value="KAK8769836.1"/>
    <property type="molecule type" value="Genomic_DNA"/>
</dbReference>
<organism evidence="1 2">
    <name type="scientific">Amblyomma americanum</name>
    <name type="common">Lone star tick</name>
    <dbReference type="NCBI Taxonomy" id="6943"/>
    <lineage>
        <taxon>Eukaryota</taxon>
        <taxon>Metazoa</taxon>
        <taxon>Ecdysozoa</taxon>
        <taxon>Arthropoda</taxon>
        <taxon>Chelicerata</taxon>
        <taxon>Arachnida</taxon>
        <taxon>Acari</taxon>
        <taxon>Parasitiformes</taxon>
        <taxon>Ixodida</taxon>
        <taxon>Ixodoidea</taxon>
        <taxon>Ixodidae</taxon>
        <taxon>Amblyomminae</taxon>
        <taxon>Amblyomma</taxon>
    </lineage>
</organism>
<keyword evidence="2" id="KW-1185">Reference proteome</keyword>
<reference evidence="1 2" key="1">
    <citation type="journal article" date="2023" name="Arcadia Sci">
        <title>De novo assembly of a long-read Amblyomma americanum tick genome.</title>
        <authorList>
            <person name="Chou S."/>
            <person name="Poskanzer K.E."/>
            <person name="Rollins M."/>
            <person name="Thuy-Boun P.S."/>
        </authorList>
    </citation>
    <scope>NUCLEOTIDE SEQUENCE [LARGE SCALE GENOMIC DNA]</scope>
    <source>
        <strain evidence="1">F_SG_1</strain>
        <tissue evidence="1">Salivary glands</tissue>
    </source>
</reference>
<accession>A0AAQ4E561</accession>
<sequence length="80" mass="8780">MPQLLPKEGWVPLEAPDRSDRSLGCCEVGDLKVILAYCTSDYGNTVSSLFGNVSSFVSVLTKKEFGFLDARRRKLPISAV</sequence>
<dbReference type="AlphaFoldDB" id="A0AAQ4E561"/>
<protein>
    <submittedName>
        <fullName evidence="1">Uncharacterized protein</fullName>
    </submittedName>
</protein>
<name>A0AAQ4E561_AMBAM</name>
<comment type="caution">
    <text evidence="1">The sequence shown here is derived from an EMBL/GenBank/DDBJ whole genome shotgun (WGS) entry which is preliminary data.</text>
</comment>
<evidence type="ECO:0000313" key="2">
    <source>
        <dbReference type="Proteomes" id="UP001321473"/>
    </source>
</evidence>
<dbReference type="Proteomes" id="UP001321473">
    <property type="component" value="Unassembled WGS sequence"/>
</dbReference>
<gene>
    <name evidence="1" type="ORF">V5799_013697</name>
</gene>
<evidence type="ECO:0000313" key="1">
    <source>
        <dbReference type="EMBL" id="KAK8769836.1"/>
    </source>
</evidence>
<proteinExistence type="predicted"/>